<dbReference type="EMBL" id="FJ770569">
    <property type="protein sequence ID" value="ACN87261.1"/>
    <property type="molecule type" value="Genomic_DNA"/>
</dbReference>
<dbReference type="Pfam" id="PF03944">
    <property type="entry name" value="Endotoxin_C"/>
    <property type="match status" value="1"/>
</dbReference>
<dbReference type="Pfam" id="PF03945">
    <property type="entry name" value="Endotoxin_N"/>
    <property type="match status" value="1"/>
</dbReference>
<comment type="similarity">
    <text evidence="1">Belongs to the delta endotoxin family.</text>
</comment>
<dbReference type="InterPro" id="IPR036399">
    <property type="entry name" value="Pest_cryst_cen_dom_sf"/>
</dbReference>
<dbReference type="PANTHER" id="PTHR37003:SF2">
    <property type="entry name" value="PESTICIDAL CRYSTAL PROTEIN N-TERMINAL DOMAIN-CONTAINING PROTEIN"/>
    <property type="match status" value="1"/>
</dbReference>
<evidence type="ECO:0000256" key="4">
    <source>
        <dbReference type="ARBA" id="ARBA00023026"/>
    </source>
</evidence>
<keyword evidence="8" id="KW-0614">Plasmid</keyword>
<evidence type="ECO:0000259" key="7">
    <source>
        <dbReference type="Pfam" id="PF03945"/>
    </source>
</evidence>
<evidence type="ECO:0000256" key="1">
    <source>
        <dbReference type="ARBA" id="ARBA00007819"/>
    </source>
</evidence>
<sequence length="609" mass="71038">MGTWWPTDSASDTWGEMIGFAQELVGTALSEDLKIRTNQQIDSIRIALQAYYSSLEDWLNANKPLSGPLLNQVTEEFGNALRKSRDSIAYFKSDDSNVYTIILLPAYAQVANFHLALIHEGLKYATEWNLPRLQTFGYEEDLKHYTISYVNHCEYWYQKGLDILYPRNVIGMTQWMKRNFYRLNMTINVLDIISLFSLYDSKKYPNFFEDIYNAQKELISKFQLTRIVTTEPTLHQHKYLNDSSKKICQNESSCDPIDLDEYLTLPLMFQNWLRNINFQYLAPVISVGDEALYPFFVATQNINEYMNAEGNMIIGRQQGLWNFQFIIVHLFHLVYKKMTIFMVKWLSAYPLIDEDILNGVRTPYILQKIEFYNLNKSINSKQIRPISAGTTKSPLIDIYYGLPDVNGYNLDEPQFNFNAASHYFNSIQTCYYKENTSKNHYDIYQSYVFHWEHASVKRKDEVVSDRITIFPAIKSNPILSRGIQIISHQGHTGGNVIYFTPQSELHFKINFVSNRQKYKIRLRYVAFNPVVIQYHGSNSYASLSSITLPRTSSNQNVRDLRYEEFGYSDFEINMSSAGGLEDIKIISNNEFILDRIEFIPDTLFNYLSN</sequence>
<evidence type="ECO:0000259" key="6">
    <source>
        <dbReference type="Pfam" id="PF03944"/>
    </source>
</evidence>
<dbReference type="Gene3D" id="2.60.120.260">
    <property type="entry name" value="Galactose-binding domain-like"/>
    <property type="match status" value="1"/>
</dbReference>
<dbReference type="AlphaFoldDB" id="C0LUW0"/>
<dbReference type="GO" id="GO:0005102">
    <property type="term" value="F:signaling receptor binding"/>
    <property type="evidence" value="ECO:0007669"/>
    <property type="project" value="InterPro"/>
</dbReference>
<accession>C0LUW0</accession>
<protein>
    <recommendedName>
        <fullName evidence="5">Crystaline entomocidal protoxin</fullName>
    </recommendedName>
</protein>
<geneLocation type="plasmid" evidence="8">
    <name>unnamed</name>
</geneLocation>
<dbReference type="InterPro" id="IPR036716">
    <property type="entry name" value="Pest_crys_N_sf"/>
</dbReference>
<dbReference type="SUPFAM" id="SSF56849">
    <property type="entry name" value="delta-Endotoxin (insectocide), N-terminal domain"/>
    <property type="match status" value="1"/>
</dbReference>
<dbReference type="InterPro" id="IPR005638">
    <property type="entry name" value="Pest_crys_dom-III"/>
</dbReference>
<keyword evidence="3" id="KW-0749">Sporulation</keyword>
<feature type="domain" description="Pesticidal crystal protein" evidence="7">
    <location>
        <begin position="27"/>
        <end position="200"/>
    </location>
</feature>
<dbReference type="InterPro" id="IPR005639">
    <property type="entry name" value="Pest_crys_dom_I"/>
</dbReference>
<reference evidence="8" key="1">
    <citation type="journal article" date="2010" name="Appl. Environ. Microbiol.">
        <title>Detection of new cry genes of Bacillus thuringiensis by use of a novel PCR primer system.</title>
        <authorList>
            <person name="Noguera P.A."/>
            <person name="Ibarra J.E."/>
        </authorList>
    </citation>
    <scope>NUCLEOTIDE SEQUENCE</scope>
    <source>
        <plasmid evidence="8">unnamed</plasmid>
    </source>
</reference>
<proteinExistence type="inferred from homology"/>
<dbReference type="SUPFAM" id="SSF49785">
    <property type="entry name" value="Galactose-binding domain-like"/>
    <property type="match status" value="1"/>
</dbReference>
<keyword evidence="2" id="KW-0800">Toxin</keyword>
<dbReference type="InterPro" id="IPR038979">
    <property type="entry name" value="Pest_crys"/>
</dbReference>
<evidence type="ECO:0000313" key="8">
    <source>
        <dbReference type="EMBL" id="ACN87261.1"/>
    </source>
</evidence>
<evidence type="ECO:0000256" key="3">
    <source>
        <dbReference type="ARBA" id="ARBA00022969"/>
    </source>
</evidence>
<dbReference type="InterPro" id="IPR008979">
    <property type="entry name" value="Galactose-bd-like_sf"/>
</dbReference>
<dbReference type="GO" id="GO:0030435">
    <property type="term" value="P:sporulation resulting in formation of a cellular spore"/>
    <property type="evidence" value="ECO:0007669"/>
    <property type="project" value="UniProtKB-KW"/>
</dbReference>
<dbReference type="CDD" id="cd04085">
    <property type="entry name" value="delta_endotoxin_C"/>
    <property type="match status" value="1"/>
</dbReference>
<dbReference type="GO" id="GO:0001907">
    <property type="term" value="P:symbiont-mediated killing of host cell"/>
    <property type="evidence" value="ECO:0007669"/>
    <property type="project" value="InterPro"/>
</dbReference>
<dbReference type="Gene3D" id="2.100.10.10">
    <property type="entry name" value="Pesticidal crystal protein, central domain"/>
    <property type="match status" value="1"/>
</dbReference>
<organism evidence="8">
    <name type="scientific">Bacillus thuringiensis serovar kim</name>
    <dbReference type="NCBI Taxonomy" id="180847"/>
    <lineage>
        <taxon>Bacteria</taxon>
        <taxon>Bacillati</taxon>
        <taxon>Bacillota</taxon>
        <taxon>Bacilli</taxon>
        <taxon>Bacillales</taxon>
        <taxon>Bacillaceae</taxon>
        <taxon>Bacillus</taxon>
        <taxon>Bacillus cereus group</taxon>
    </lineage>
</organism>
<evidence type="ECO:0000256" key="2">
    <source>
        <dbReference type="ARBA" id="ARBA00022656"/>
    </source>
</evidence>
<keyword evidence="4" id="KW-0843">Virulence</keyword>
<name>C0LUW0_BACTU</name>
<dbReference type="GO" id="GO:0090729">
    <property type="term" value="F:toxin activity"/>
    <property type="evidence" value="ECO:0007669"/>
    <property type="project" value="UniProtKB-KW"/>
</dbReference>
<dbReference type="PANTHER" id="PTHR37003">
    <property type="entry name" value="ENDOTOXIN_N DOMAIN-CONTAINING PROTEIN-RELATED"/>
    <property type="match status" value="1"/>
</dbReference>
<dbReference type="Gene3D" id="1.20.190.10">
    <property type="entry name" value="Pesticidal crystal protein, N-terminal domain"/>
    <property type="match status" value="1"/>
</dbReference>
<dbReference type="SUPFAM" id="SSF51096">
    <property type="entry name" value="delta-Endotoxin (insectocide), middle domain"/>
    <property type="match status" value="1"/>
</dbReference>
<evidence type="ECO:0000256" key="5">
    <source>
        <dbReference type="ARBA" id="ARBA00029653"/>
    </source>
</evidence>
<feature type="domain" description="Pesticidal crystal protein" evidence="6">
    <location>
        <begin position="467"/>
        <end position="601"/>
    </location>
</feature>